<dbReference type="Proteomes" id="UP000641646">
    <property type="component" value="Unassembled WGS sequence"/>
</dbReference>
<evidence type="ECO:0000313" key="2">
    <source>
        <dbReference type="Proteomes" id="UP000641646"/>
    </source>
</evidence>
<protein>
    <submittedName>
        <fullName evidence="1">Uncharacterized protein</fullName>
    </submittedName>
</protein>
<sequence length="306" mass="35311">MLGWIFGGFVKKLERAANDISHNFVKASGEEIDRLFDERLSPLADKLDYIAQQRIKESRLEIEALENKTKADIESLLAQADEKAKQNLEKIDLVRQESLADVRATLSQTDAYLENRINQISLAVMEALEFTNYRVDKALLEVKDLENKLFVDANYLVDKLIQQIDEVLEGKIEKFNTILQRYLDHALPGPFDKCKRRLNIQWKFGNQISDMDLYRLAECYELSKLDENTSIEKVVEIYGQLQLNAARMAALVRNAPILKRIAVDDWLKYGVLSEFWYDTLKAYDSNVPMLKPSIRQALLTDSNDND</sequence>
<reference evidence="1" key="1">
    <citation type="journal article" date="2015" name="ISME J.">
        <title>Draft Genome Sequence of Streptomyces incarnatus NRRL8089, which Produces the Nucleoside Antibiotic Sinefungin.</title>
        <authorList>
            <person name="Oshima K."/>
            <person name="Hattori M."/>
            <person name="Shimizu H."/>
            <person name="Fukuda K."/>
            <person name="Nemoto M."/>
            <person name="Inagaki K."/>
            <person name="Tamura T."/>
        </authorList>
    </citation>
    <scope>NUCLEOTIDE SEQUENCE</scope>
    <source>
        <strain evidence="1">FACHB-1375</strain>
    </source>
</reference>
<dbReference type="RefSeq" id="WP_190463982.1">
    <property type="nucleotide sequence ID" value="NZ_JACJPW010000017.1"/>
</dbReference>
<organism evidence="1 2">
    <name type="scientific">Aerosakkonema funiforme FACHB-1375</name>
    <dbReference type="NCBI Taxonomy" id="2949571"/>
    <lineage>
        <taxon>Bacteria</taxon>
        <taxon>Bacillati</taxon>
        <taxon>Cyanobacteriota</taxon>
        <taxon>Cyanophyceae</taxon>
        <taxon>Oscillatoriophycideae</taxon>
        <taxon>Aerosakkonematales</taxon>
        <taxon>Aerosakkonemataceae</taxon>
        <taxon>Aerosakkonema</taxon>
    </lineage>
</organism>
<dbReference type="EMBL" id="JACJPW010000017">
    <property type="protein sequence ID" value="MBD2181223.1"/>
    <property type="molecule type" value="Genomic_DNA"/>
</dbReference>
<dbReference type="AlphaFoldDB" id="A0A926ZFK1"/>
<gene>
    <name evidence="1" type="ORF">H6G03_08920</name>
</gene>
<reference evidence="1" key="2">
    <citation type="submission" date="2020-08" db="EMBL/GenBank/DDBJ databases">
        <authorList>
            <person name="Chen M."/>
            <person name="Teng W."/>
            <person name="Zhao L."/>
            <person name="Hu C."/>
            <person name="Zhou Y."/>
            <person name="Han B."/>
            <person name="Song L."/>
            <person name="Shu W."/>
        </authorList>
    </citation>
    <scope>NUCLEOTIDE SEQUENCE</scope>
    <source>
        <strain evidence="1">FACHB-1375</strain>
    </source>
</reference>
<accession>A0A926ZFK1</accession>
<name>A0A926ZFK1_9CYAN</name>
<comment type="caution">
    <text evidence="1">The sequence shown here is derived from an EMBL/GenBank/DDBJ whole genome shotgun (WGS) entry which is preliminary data.</text>
</comment>
<evidence type="ECO:0000313" key="1">
    <source>
        <dbReference type="EMBL" id="MBD2181223.1"/>
    </source>
</evidence>
<proteinExistence type="predicted"/>
<keyword evidence="2" id="KW-1185">Reference proteome</keyword>